<dbReference type="Proteomes" id="UP000595140">
    <property type="component" value="Unassembled WGS sequence"/>
</dbReference>
<protein>
    <submittedName>
        <fullName evidence="1">Uncharacterized protein</fullName>
    </submittedName>
</protein>
<proteinExistence type="predicted"/>
<organism evidence="1 2">
    <name type="scientific">Cuscuta campestris</name>
    <dbReference type="NCBI Taxonomy" id="132261"/>
    <lineage>
        <taxon>Eukaryota</taxon>
        <taxon>Viridiplantae</taxon>
        <taxon>Streptophyta</taxon>
        <taxon>Embryophyta</taxon>
        <taxon>Tracheophyta</taxon>
        <taxon>Spermatophyta</taxon>
        <taxon>Magnoliopsida</taxon>
        <taxon>eudicotyledons</taxon>
        <taxon>Gunneridae</taxon>
        <taxon>Pentapetalae</taxon>
        <taxon>asterids</taxon>
        <taxon>lamiids</taxon>
        <taxon>Solanales</taxon>
        <taxon>Convolvulaceae</taxon>
        <taxon>Cuscuteae</taxon>
        <taxon>Cuscuta</taxon>
        <taxon>Cuscuta subgen. Grammica</taxon>
        <taxon>Cuscuta sect. Cleistogrammica</taxon>
    </lineage>
</organism>
<evidence type="ECO:0000313" key="2">
    <source>
        <dbReference type="Proteomes" id="UP000595140"/>
    </source>
</evidence>
<name>A0A484NHI3_9ASTE</name>
<dbReference type="AlphaFoldDB" id="A0A484NHI3"/>
<gene>
    <name evidence="1" type="ORF">CCAM_LOCUS42697</name>
</gene>
<reference evidence="1 2" key="1">
    <citation type="submission" date="2018-04" db="EMBL/GenBank/DDBJ databases">
        <authorList>
            <person name="Vogel A."/>
        </authorList>
    </citation>
    <scope>NUCLEOTIDE SEQUENCE [LARGE SCALE GENOMIC DNA]</scope>
</reference>
<evidence type="ECO:0000313" key="1">
    <source>
        <dbReference type="EMBL" id="VFR00922.1"/>
    </source>
</evidence>
<sequence>MTRFPFTTFHCPSLNFTSCPCSSNCLTEIKFFFKAETILTSFKVQKFLLSMESVCSQDVPGFDSVRLQWEPVGTEDELGADLAVTDVLELWRASTGLSVVNERAAATGELRKLLDVQAIVADGS</sequence>
<accession>A0A484NHI3</accession>
<keyword evidence="2" id="KW-1185">Reference proteome</keyword>
<dbReference type="EMBL" id="OOIL02006718">
    <property type="protein sequence ID" value="VFR00922.1"/>
    <property type="molecule type" value="Genomic_DNA"/>
</dbReference>